<feature type="transmembrane region" description="Helical" evidence="1">
    <location>
        <begin position="37"/>
        <end position="63"/>
    </location>
</feature>
<feature type="transmembrane region" description="Helical" evidence="1">
    <location>
        <begin position="351"/>
        <end position="373"/>
    </location>
</feature>
<organism evidence="2 3">
    <name type="scientific">Allacma fusca</name>
    <dbReference type="NCBI Taxonomy" id="39272"/>
    <lineage>
        <taxon>Eukaryota</taxon>
        <taxon>Metazoa</taxon>
        <taxon>Ecdysozoa</taxon>
        <taxon>Arthropoda</taxon>
        <taxon>Hexapoda</taxon>
        <taxon>Collembola</taxon>
        <taxon>Symphypleona</taxon>
        <taxon>Sminthuridae</taxon>
        <taxon>Allacma</taxon>
    </lineage>
</organism>
<feature type="transmembrane region" description="Helical" evidence="1">
    <location>
        <begin position="284"/>
        <end position="303"/>
    </location>
</feature>
<keyword evidence="1" id="KW-0812">Transmembrane</keyword>
<keyword evidence="1" id="KW-0472">Membrane</keyword>
<dbReference type="EMBL" id="CAJVCH010540795">
    <property type="protein sequence ID" value="CAG7826697.1"/>
    <property type="molecule type" value="Genomic_DNA"/>
</dbReference>
<dbReference type="AlphaFoldDB" id="A0A8J2L0J6"/>
<feature type="transmembrane region" description="Helical" evidence="1">
    <location>
        <begin position="167"/>
        <end position="200"/>
    </location>
</feature>
<feature type="transmembrane region" description="Helical" evidence="1">
    <location>
        <begin position="75"/>
        <end position="92"/>
    </location>
</feature>
<accession>A0A8J2L0J6</accession>
<gene>
    <name evidence="2" type="ORF">AFUS01_LOCUS36739</name>
</gene>
<evidence type="ECO:0000313" key="2">
    <source>
        <dbReference type="EMBL" id="CAG7826697.1"/>
    </source>
</evidence>
<proteinExistence type="predicted"/>
<evidence type="ECO:0008006" key="4">
    <source>
        <dbReference type="Google" id="ProtNLM"/>
    </source>
</evidence>
<reference evidence="2" key="1">
    <citation type="submission" date="2021-06" db="EMBL/GenBank/DDBJ databases">
        <authorList>
            <person name="Hodson N. C."/>
            <person name="Mongue J. A."/>
            <person name="Jaron S. K."/>
        </authorList>
    </citation>
    <scope>NUCLEOTIDE SEQUENCE</scope>
</reference>
<feature type="transmembrane region" description="Helical" evidence="1">
    <location>
        <begin position="6"/>
        <end position="25"/>
    </location>
</feature>
<feature type="transmembrane region" description="Helical" evidence="1">
    <location>
        <begin position="244"/>
        <end position="264"/>
    </location>
</feature>
<evidence type="ECO:0000313" key="3">
    <source>
        <dbReference type="Proteomes" id="UP000708208"/>
    </source>
</evidence>
<comment type="caution">
    <text evidence="2">The sequence shown here is derived from an EMBL/GenBank/DDBJ whole genome shotgun (WGS) entry which is preliminary data.</text>
</comment>
<keyword evidence="1" id="KW-1133">Transmembrane helix</keyword>
<keyword evidence="3" id="KW-1185">Reference proteome</keyword>
<evidence type="ECO:0000256" key="1">
    <source>
        <dbReference type="SAM" id="Phobius"/>
    </source>
</evidence>
<name>A0A8J2L0J6_9HEXA</name>
<sequence>MLNDWLILTVVNYGRVALCMPILNFNRDQTCERALTLIFKLLQFLIVFIAVGVECDTFLVNSIEKLIGSFKLSDHITYILVCSSYAISNLFIRLGNVLHTQDLQEFVTSVTFLSKSVRIKSVQGIGFILIAFSFLPLLLFVTFDIFLSDIKSFDVSNLQLNIFPSQLAIHFHFIEIISTYGAVIYAYLFIVIFGVLIVHIFEQYVSNLDKIYLRPVTGPSAICMRSFEKFKEEIFVLKQVMDTYAEIAGIYLLGVLSQAALNWFRFLDYITNDKKVSFLADSMIVNVFSVTAIGYIACFGNYVNKRSHRLKGKLLAADVNIGTSSHPRISKLLTWIISWDWKLSVLDMCDLNHATIPTVISAILPCMILIFQLRMSENET</sequence>
<protein>
    <recommendedName>
        <fullName evidence="4">Gustatory receptor</fullName>
    </recommendedName>
</protein>
<dbReference type="Proteomes" id="UP000708208">
    <property type="component" value="Unassembled WGS sequence"/>
</dbReference>
<feature type="transmembrane region" description="Helical" evidence="1">
    <location>
        <begin position="125"/>
        <end position="147"/>
    </location>
</feature>